<proteinExistence type="predicted"/>
<keyword evidence="2" id="KW-1185">Reference proteome</keyword>
<protein>
    <submittedName>
        <fullName evidence="1">Uncharacterized protein</fullName>
    </submittedName>
</protein>
<accession>A0A553QMR8</accession>
<reference evidence="1 2" key="1">
    <citation type="journal article" date="2019" name="Sci. Data">
        <title>Hybrid genome assembly and annotation of Danionella translucida.</title>
        <authorList>
            <person name="Kadobianskyi M."/>
            <person name="Schulze L."/>
            <person name="Schuelke M."/>
            <person name="Judkewitz B."/>
        </authorList>
    </citation>
    <scope>NUCLEOTIDE SEQUENCE [LARGE SCALE GENOMIC DNA]</scope>
    <source>
        <strain evidence="1 2">Bolton</strain>
    </source>
</reference>
<gene>
    <name evidence="1" type="ORF">DNTS_035676</name>
</gene>
<comment type="caution">
    <text evidence="1">The sequence shown here is derived from an EMBL/GenBank/DDBJ whole genome shotgun (WGS) entry which is preliminary data.</text>
</comment>
<dbReference type="EMBL" id="SRMA01025759">
    <property type="protein sequence ID" value="TRY91282.1"/>
    <property type="molecule type" value="Genomic_DNA"/>
</dbReference>
<evidence type="ECO:0000313" key="1">
    <source>
        <dbReference type="EMBL" id="TRY91282.1"/>
    </source>
</evidence>
<evidence type="ECO:0000313" key="2">
    <source>
        <dbReference type="Proteomes" id="UP000316079"/>
    </source>
</evidence>
<dbReference type="Proteomes" id="UP000316079">
    <property type="component" value="Unassembled WGS sequence"/>
</dbReference>
<dbReference type="AlphaFoldDB" id="A0A553QMR8"/>
<organism evidence="1 2">
    <name type="scientific">Danionella cerebrum</name>
    <dbReference type="NCBI Taxonomy" id="2873325"/>
    <lineage>
        <taxon>Eukaryota</taxon>
        <taxon>Metazoa</taxon>
        <taxon>Chordata</taxon>
        <taxon>Craniata</taxon>
        <taxon>Vertebrata</taxon>
        <taxon>Euteleostomi</taxon>
        <taxon>Actinopterygii</taxon>
        <taxon>Neopterygii</taxon>
        <taxon>Teleostei</taxon>
        <taxon>Ostariophysi</taxon>
        <taxon>Cypriniformes</taxon>
        <taxon>Danionidae</taxon>
        <taxon>Danioninae</taxon>
        <taxon>Danionella</taxon>
    </lineage>
</organism>
<name>A0A553QMR8_9TELE</name>
<sequence>MMAGAVLAFRMPFGPVVRLADAILSLDPESKEQRRNRCQGFTCNIGTQIRGHGVIEHHQSEDSSESRDESHAEAYQKNFSLQRSFWFLSAGCMERKTEDYWMLVSHEVDDRSSAGVGHSSGDHVGRGLVILIPAVRIHVIRNALLHAEPASVVKGFYLRHSVGQGESGFSDVGVVLDRDPDLYLLSFTVGASGTDQSSSLLSELRLLSPSPSRD</sequence>